<dbReference type="GO" id="GO:0008168">
    <property type="term" value="F:methyltransferase activity"/>
    <property type="evidence" value="ECO:0007669"/>
    <property type="project" value="UniProtKB-KW"/>
</dbReference>
<dbReference type="EMBL" id="JAPUFD010000018">
    <property type="protein sequence ID" value="MDI1492396.1"/>
    <property type="molecule type" value="Genomic_DNA"/>
</dbReference>
<dbReference type="GO" id="GO:0032259">
    <property type="term" value="P:methylation"/>
    <property type="evidence" value="ECO:0007669"/>
    <property type="project" value="UniProtKB-KW"/>
</dbReference>
<dbReference type="Pfam" id="PF13649">
    <property type="entry name" value="Methyltransf_25"/>
    <property type="match status" value="1"/>
</dbReference>
<evidence type="ECO:0000313" key="5">
    <source>
        <dbReference type="EMBL" id="MDI1492396.1"/>
    </source>
</evidence>
<proteinExistence type="predicted"/>
<evidence type="ECO:0000256" key="1">
    <source>
        <dbReference type="ARBA" id="ARBA00022603"/>
    </source>
</evidence>
<accession>A0AA43QTJ2</accession>
<dbReference type="Proteomes" id="UP001161017">
    <property type="component" value="Unassembled WGS sequence"/>
</dbReference>
<sequence>MSSTTPTTTDTAAPGELPMRMDGWTHHAKTYSNVERMTYPLAIELAEWTDSVLPFTTPNSRVLDNGCGGGVLGSAIKSLCPTVPLLSTDVSAGMISSARARAEKEHWHPPFEFKALDARDLDGVESESITHSMSQYMISLAPDPDQIAKEMHRILKPGGVLGLGTWAMVDYECFYDPMLIAARETIPDFDLPGLMHEKWTDIEKTKGALKEAGFTDVQVRPKYIEWDYPDVESVMHYVFEEGNPGVEAYKRSWVEQSGKGLDEIQPKFARAVKELYEKDGGKVLLPVKAAIWVARK</sequence>
<dbReference type="PANTHER" id="PTHR43861:SF1">
    <property type="entry name" value="TRANS-ACONITATE 2-METHYLTRANSFERASE"/>
    <property type="match status" value="1"/>
</dbReference>
<keyword evidence="2" id="KW-0808">Transferase</keyword>
<evidence type="ECO:0000259" key="4">
    <source>
        <dbReference type="Pfam" id="PF13649"/>
    </source>
</evidence>
<dbReference type="SUPFAM" id="SSF53335">
    <property type="entry name" value="S-adenosyl-L-methionine-dependent methyltransferases"/>
    <property type="match status" value="1"/>
</dbReference>
<dbReference type="InterPro" id="IPR029063">
    <property type="entry name" value="SAM-dependent_MTases_sf"/>
</dbReference>
<comment type="caution">
    <text evidence="5">The sequence shown here is derived from an EMBL/GenBank/DDBJ whole genome shotgun (WGS) entry which is preliminary data.</text>
</comment>
<organism evidence="5 6">
    <name type="scientific">Ramalina farinacea</name>
    <dbReference type="NCBI Taxonomy" id="258253"/>
    <lineage>
        <taxon>Eukaryota</taxon>
        <taxon>Fungi</taxon>
        <taxon>Dikarya</taxon>
        <taxon>Ascomycota</taxon>
        <taxon>Pezizomycotina</taxon>
        <taxon>Lecanoromycetes</taxon>
        <taxon>OSLEUM clade</taxon>
        <taxon>Lecanoromycetidae</taxon>
        <taxon>Lecanorales</taxon>
        <taxon>Lecanorineae</taxon>
        <taxon>Ramalinaceae</taxon>
        <taxon>Ramalina</taxon>
    </lineage>
</organism>
<feature type="domain" description="Methyltransferase" evidence="4">
    <location>
        <begin position="62"/>
        <end position="159"/>
    </location>
</feature>
<dbReference type="PANTHER" id="PTHR43861">
    <property type="entry name" value="TRANS-ACONITATE 2-METHYLTRANSFERASE-RELATED"/>
    <property type="match status" value="1"/>
</dbReference>
<dbReference type="Gene3D" id="3.40.50.150">
    <property type="entry name" value="Vaccinia Virus protein VP39"/>
    <property type="match status" value="1"/>
</dbReference>
<dbReference type="CDD" id="cd02440">
    <property type="entry name" value="AdoMet_MTases"/>
    <property type="match status" value="1"/>
</dbReference>
<feature type="compositionally biased region" description="Low complexity" evidence="3">
    <location>
        <begin position="1"/>
        <end position="14"/>
    </location>
</feature>
<keyword evidence="1" id="KW-0489">Methyltransferase</keyword>
<evidence type="ECO:0000256" key="3">
    <source>
        <dbReference type="SAM" id="MobiDB-lite"/>
    </source>
</evidence>
<keyword evidence="6" id="KW-1185">Reference proteome</keyword>
<name>A0AA43QTJ2_9LECA</name>
<evidence type="ECO:0000313" key="6">
    <source>
        <dbReference type="Proteomes" id="UP001161017"/>
    </source>
</evidence>
<reference evidence="5" key="1">
    <citation type="journal article" date="2023" name="Genome Biol. Evol.">
        <title>First Whole Genome Sequence and Flow Cytometry Genome Size Data for the Lichen-Forming Fungus Ramalina farinacea (Ascomycota).</title>
        <authorList>
            <person name="Llewellyn T."/>
            <person name="Mian S."/>
            <person name="Hill R."/>
            <person name="Leitch I.J."/>
            <person name="Gaya E."/>
        </authorList>
    </citation>
    <scope>NUCLEOTIDE SEQUENCE</scope>
    <source>
        <strain evidence="5">LIQ254RAFAR</strain>
    </source>
</reference>
<dbReference type="InterPro" id="IPR041698">
    <property type="entry name" value="Methyltransf_25"/>
</dbReference>
<dbReference type="AlphaFoldDB" id="A0AA43QTJ2"/>
<feature type="region of interest" description="Disordered" evidence="3">
    <location>
        <begin position="1"/>
        <end position="20"/>
    </location>
</feature>
<evidence type="ECO:0000256" key="2">
    <source>
        <dbReference type="ARBA" id="ARBA00022679"/>
    </source>
</evidence>
<gene>
    <name evidence="5" type="ORF">OHK93_003610</name>
</gene>
<protein>
    <recommendedName>
        <fullName evidence="4">Methyltransferase domain-containing protein</fullName>
    </recommendedName>
</protein>